<keyword evidence="2" id="KW-1185">Reference proteome</keyword>
<gene>
    <name evidence="1" type="ORF">M422DRAFT_250267</name>
</gene>
<dbReference type="Proteomes" id="UP000054279">
    <property type="component" value="Unassembled WGS sequence"/>
</dbReference>
<dbReference type="AlphaFoldDB" id="A0A0C9VU82"/>
<dbReference type="Gene3D" id="3.80.10.10">
    <property type="entry name" value="Ribonuclease Inhibitor"/>
    <property type="match status" value="1"/>
</dbReference>
<dbReference type="EMBL" id="KN837108">
    <property type="protein sequence ID" value="KIJ46227.1"/>
    <property type="molecule type" value="Genomic_DNA"/>
</dbReference>
<organism evidence="1 2">
    <name type="scientific">Sphaerobolus stellatus (strain SS14)</name>
    <dbReference type="NCBI Taxonomy" id="990650"/>
    <lineage>
        <taxon>Eukaryota</taxon>
        <taxon>Fungi</taxon>
        <taxon>Dikarya</taxon>
        <taxon>Basidiomycota</taxon>
        <taxon>Agaricomycotina</taxon>
        <taxon>Agaricomycetes</taxon>
        <taxon>Phallomycetidae</taxon>
        <taxon>Geastrales</taxon>
        <taxon>Sphaerobolaceae</taxon>
        <taxon>Sphaerobolus</taxon>
    </lineage>
</organism>
<dbReference type="InterPro" id="IPR032675">
    <property type="entry name" value="LRR_dom_sf"/>
</dbReference>
<reference evidence="1 2" key="1">
    <citation type="submission" date="2014-06" db="EMBL/GenBank/DDBJ databases">
        <title>Evolutionary Origins and Diversification of the Mycorrhizal Mutualists.</title>
        <authorList>
            <consortium name="DOE Joint Genome Institute"/>
            <consortium name="Mycorrhizal Genomics Consortium"/>
            <person name="Kohler A."/>
            <person name="Kuo A."/>
            <person name="Nagy L.G."/>
            <person name="Floudas D."/>
            <person name="Copeland A."/>
            <person name="Barry K.W."/>
            <person name="Cichocki N."/>
            <person name="Veneault-Fourrey C."/>
            <person name="LaButti K."/>
            <person name="Lindquist E.A."/>
            <person name="Lipzen A."/>
            <person name="Lundell T."/>
            <person name="Morin E."/>
            <person name="Murat C."/>
            <person name="Riley R."/>
            <person name="Ohm R."/>
            <person name="Sun H."/>
            <person name="Tunlid A."/>
            <person name="Henrissat B."/>
            <person name="Grigoriev I.V."/>
            <person name="Hibbett D.S."/>
            <person name="Martin F."/>
        </authorList>
    </citation>
    <scope>NUCLEOTIDE SEQUENCE [LARGE SCALE GENOMIC DNA]</scope>
    <source>
        <strain evidence="1 2">SS14</strain>
    </source>
</reference>
<dbReference type="HOGENOM" id="CLU_021164_5_0_1"/>
<evidence type="ECO:0000313" key="1">
    <source>
        <dbReference type="EMBL" id="KIJ46227.1"/>
    </source>
</evidence>
<dbReference type="OrthoDB" id="2447803at2759"/>
<proteinExistence type="predicted"/>
<name>A0A0C9VU82_SPHS4</name>
<protein>
    <submittedName>
        <fullName evidence="1">Unplaced genomic scaffold SPHSTscaffold_33, whole genome shotgun sequence</fullName>
    </submittedName>
</protein>
<accession>A0A0C9VU82</accession>
<evidence type="ECO:0000313" key="2">
    <source>
        <dbReference type="Proteomes" id="UP000054279"/>
    </source>
</evidence>
<sequence>MAPTGSRRSLEGCTTSGGPVSLTGTLDYSTYPNSDGGERKCVMSVLTRNLRPRDWVPFESYAPRVRYLDWIESLAGVAVGTQLTRTVLAEIARSRPRLTLLPALDELMINAEHMDYITLFLHPTLKKLEIKFSSLYRKSRTIEDINDIFLHIPAMAPGLQEFSVICSQPVSRFKDSLCTVLRSLPSLRKLILPQYWTADWVLDTLGSLPSLEAFDWSCYNGEGTVQDVFPFSPSNTLGRTEGFPALSHMCLEIDFPLARSFLSQSRLLERISSIDICTINRATPMEIYQFLQMCAESVVSSLKKLRLDGSPNALTSVVVEDILDMPILLPLLSCKQFTSFELVYTIPLNLSAVDLRRIGMELPNLRRLLLGEAPFHLSPPVISLSKVLPILVNYYPHLDEFGIYFDGNASFIDPTKLPTPHPTLRRLRVGPSPLSEENIEKVAICLSRVFTMHSNSDIPVKITSSLDCNTEYEESLAEQDLAERQQVVSRWEVAKRSCLCWLWSEMKSER</sequence>
<dbReference type="SUPFAM" id="SSF52047">
    <property type="entry name" value="RNI-like"/>
    <property type="match status" value="1"/>
</dbReference>